<evidence type="ECO:0000313" key="4">
    <source>
        <dbReference type="Proteomes" id="UP000613740"/>
    </source>
</evidence>
<proteinExistence type="predicted"/>
<comment type="caution">
    <text evidence="3">The sequence shown here is derived from an EMBL/GenBank/DDBJ whole genome shotgun (WGS) entry which is preliminary data.</text>
</comment>
<dbReference type="Pfam" id="PF03457">
    <property type="entry name" value="HA"/>
    <property type="match status" value="2"/>
</dbReference>
<accession>A0A836BA70</accession>
<keyword evidence="4" id="KW-1185">Reference proteome</keyword>
<organism evidence="3 4">
    <name type="scientific">Chlamydomonas schloesseri</name>
    <dbReference type="NCBI Taxonomy" id="2026947"/>
    <lineage>
        <taxon>Eukaryota</taxon>
        <taxon>Viridiplantae</taxon>
        <taxon>Chlorophyta</taxon>
        <taxon>core chlorophytes</taxon>
        <taxon>Chlorophyceae</taxon>
        <taxon>CS clade</taxon>
        <taxon>Chlamydomonadales</taxon>
        <taxon>Chlamydomonadaceae</taxon>
        <taxon>Chlamydomonas</taxon>
    </lineage>
</organism>
<name>A0A836BA70_9CHLO</name>
<feature type="compositionally biased region" description="Low complexity" evidence="1">
    <location>
        <begin position="270"/>
        <end position="285"/>
    </location>
</feature>
<dbReference type="OrthoDB" id="43285at2759"/>
<gene>
    <name evidence="3" type="ORF">HYH02_003714</name>
</gene>
<evidence type="ECO:0000259" key="2">
    <source>
        <dbReference type="Pfam" id="PF03457"/>
    </source>
</evidence>
<evidence type="ECO:0000313" key="3">
    <source>
        <dbReference type="EMBL" id="KAG2451940.1"/>
    </source>
</evidence>
<dbReference type="AlphaFoldDB" id="A0A836BA70"/>
<dbReference type="Proteomes" id="UP000613740">
    <property type="component" value="Unassembled WGS sequence"/>
</dbReference>
<dbReference type="Gene3D" id="6.10.140.530">
    <property type="match status" value="2"/>
</dbReference>
<sequence>MRVIKSPCGGSAVSRSLSRCRPASIRPPSAVGPTSAGLSATRQLLDSFWEARGVLDPVQRKLLVDAAESLDAESATGGPISSAPLTADAPLPGVPAAWQIHESAPEVLAASKRLLALQQMLGGGGGGGGGGEDEVLARAGRPIDVVWMVVREPQLLSADLSAITGRLLDMKLATLGAGVDVLRLVEGQPGLLLSDRWRLDLEALQAAQAAAEAEAAAGPRSAMAAYAPAFAAGANPTASAAASLFSLSLSEAAERSAPPPPVYGEDGEEAAAAAAQSDSAAATASGYTLPPPPTDAEVLKNWGSRQGASAPAGAASAAASAAPSIASSSSSPAAGAVAAGAVAAGGGGGGPPPAPVASPVEQLVSAWQFGISSDDDTEWADRLQQLSAYAAAHGDTSVGYRDGDDRELARWASKQRSDWRRGQLAAERHTALVGLGFEFDADEAEWVRWYRQLTAFRADSGHASPMPLVTGGDMYLINWCSVQRIARRSRVMSDSRIARLDALGFDWTGADPLS</sequence>
<feature type="domain" description="Helicase-associated" evidence="2">
    <location>
        <begin position="443"/>
        <end position="505"/>
    </location>
</feature>
<feature type="region of interest" description="Disordered" evidence="1">
    <location>
        <begin position="255"/>
        <end position="299"/>
    </location>
</feature>
<dbReference type="PANTHER" id="PTHR33418:SF1">
    <property type="entry name" value="HELICASE-ASSOCIATED DOMAIN-CONTAINING PROTEIN"/>
    <property type="match status" value="1"/>
</dbReference>
<protein>
    <recommendedName>
        <fullName evidence="2">Helicase-associated domain-containing protein</fullName>
    </recommendedName>
</protein>
<reference evidence="3" key="1">
    <citation type="journal article" date="2020" name="bioRxiv">
        <title>Comparative genomics of Chlamydomonas.</title>
        <authorList>
            <person name="Craig R.J."/>
            <person name="Hasan A.R."/>
            <person name="Ness R.W."/>
            <person name="Keightley P.D."/>
        </authorList>
    </citation>
    <scope>NUCLEOTIDE SEQUENCE</scope>
    <source>
        <strain evidence="3">CCAP 11/173</strain>
    </source>
</reference>
<dbReference type="PANTHER" id="PTHR33418">
    <property type="entry name" value="HELICASE-ASSOCIATED"/>
    <property type="match status" value="1"/>
</dbReference>
<evidence type="ECO:0000256" key="1">
    <source>
        <dbReference type="SAM" id="MobiDB-lite"/>
    </source>
</evidence>
<dbReference type="EMBL" id="JAEHOD010000007">
    <property type="protein sequence ID" value="KAG2451940.1"/>
    <property type="molecule type" value="Genomic_DNA"/>
</dbReference>
<dbReference type="InterPro" id="IPR005114">
    <property type="entry name" value="Helicase_assoc"/>
</dbReference>
<feature type="domain" description="Helicase-associated" evidence="2">
    <location>
        <begin position="376"/>
        <end position="437"/>
    </location>
</feature>